<dbReference type="PANTHER" id="PTHR11668:SF494">
    <property type="entry name" value="PROTEIN PHOSPHATASE, PUTATIVE-RELATED"/>
    <property type="match status" value="1"/>
</dbReference>
<keyword evidence="2 5" id="KW-0378">Hydrolase</keyword>
<evidence type="ECO:0000256" key="1">
    <source>
        <dbReference type="ARBA" id="ARBA00022723"/>
    </source>
</evidence>
<keyword evidence="1" id="KW-0479">Metal-binding</keyword>
<proteinExistence type="inferred from homology"/>
<evidence type="ECO:0000256" key="2">
    <source>
        <dbReference type="ARBA" id="ARBA00022801"/>
    </source>
</evidence>
<name>A0ABR2H0B9_9EUKA</name>
<dbReference type="PRINTS" id="PR00114">
    <property type="entry name" value="STPHPHTASE"/>
</dbReference>
<evidence type="ECO:0000259" key="6">
    <source>
        <dbReference type="PROSITE" id="PS00125"/>
    </source>
</evidence>
<dbReference type="InterPro" id="IPR050341">
    <property type="entry name" value="PP1_catalytic_subunit"/>
</dbReference>
<dbReference type="InterPro" id="IPR031675">
    <property type="entry name" value="STPPase_N"/>
</dbReference>
<evidence type="ECO:0000313" key="8">
    <source>
        <dbReference type="Proteomes" id="UP001470230"/>
    </source>
</evidence>
<dbReference type="InterPro" id="IPR029052">
    <property type="entry name" value="Metallo-depent_PP-like"/>
</dbReference>
<feature type="domain" description="Serine/threonine specific protein phosphatases" evidence="6">
    <location>
        <begin position="129"/>
        <end position="134"/>
    </location>
</feature>
<dbReference type="InterPro" id="IPR004843">
    <property type="entry name" value="Calcineurin-like_PHP"/>
</dbReference>
<protein>
    <recommendedName>
        <fullName evidence="5">Serine/threonine-protein phosphatase</fullName>
        <ecNumber evidence="5">3.1.3.16</ecNumber>
    </recommendedName>
</protein>
<evidence type="ECO:0000256" key="5">
    <source>
        <dbReference type="RuleBase" id="RU004273"/>
    </source>
</evidence>
<keyword evidence="3" id="KW-0904">Protein phosphatase</keyword>
<accession>A0ABR2H0B9</accession>
<comment type="similarity">
    <text evidence="5">Belongs to the PPP phosphatase family.</text>
</comment>
<dbReference type="Pfam" id="PF16891">
    <property type="entry name" value="STPPase_N"/>
    <property type="match status" value="1"/>
</dbReference>
<comment type="caution">
    <text evidence="7">The sequence shown here is derived from an EMBL/GenBank/DDBJ whole genome shotgun (WGS) entry which is preliminary data.</text>
</comment>
<organism evidence="7 8">
    <name type="scientific">Tritrichomonas musculus</name>
    <dbReference type="NCBI Taxonomy" id="1915356"/>
    <lineage>
        <taxon>Eukaryota</taxon>
        <taxon>Metamonada</taxon>
        <taxon>Parabasalia</taxon>
        <taxon>Tritrichomonadida</taxon>
        <taxon>Tritrichomonadidae</taxon>
        <taxon>Tritrichomonas</taxon>
    </lineage>
</organism>
<dbReference type="Pfam" id="PF00149">
    <property type="entry name" value="Metallophos"/>
    <property type="match status" value="1"/>
</dbReference>
<keyword evidence="8" id="KW-1185">Reference proteome</keyword>
<dbReference type="PANTHER" id="PTHR11668">
    <property type="entry name" value="SERINE/THREONINE PROTEIN PHOSPHATASE"/>
    <property type="match status" value="1"/>
</dbReference>
<dbReference type="EMBL" id="JAPFFF010000051">
    <property type="protein sequence ID" value="KAK8839591.1"/>
    <property type="molecule type" value="Genomic_DNA"/>
</dbReference>
<evidence type="ECO:0000256" key="3">
    <source>
        <dbReference type="ARBA" id="ARBA00022912"/>
    </source>
</evidence>
<dbReference type="SMART" id="SM00156">
    <property type="entry name" value="PP2Ac"/>
    <property type="match status" value="1"/>
</dbReference>
<evidence type="ECO:0000313" key="7">
    <source>
        <dbReference type="EMBL" id="KAK8839591.1"/>
    </source>
</evidence>
<evidence type="ECO:0000256" key="4">
    <source>
        <dbReference type="ARBA" id="ARBA00023211"/>
    </source>
</evidence>
<dbReference type="EC" id="3.1.3.16" evidence="5"/>
<sequence length="489" mass="57051">MEKVAEYILSAYSFIKEYPLEKLLDIGYQSKEGDPIPSFEENDLIQLCHEARSIFEKEDNVLEINDDLIIVGDIHGSFHDLLRILKYVQENDNKVLFLGDYVDRGDFSLECITILFSFKVLYPNNFFLLRGNHEFDTMCNQYGFKDEIINYHKPGKIKDPSDQQKNLEKSQTNSLSFKFDDFDKKSKLTFDDKYDEYYTNYSNMNRYKYSDKLYDSFIKAFSYLPIGAVVNHTTFCIHGGLSPRLEYLYSLQKDIIRPIVYFEDNRLFTDLLWSDPSNSHTCLFGENPRGRGYLFNSDSVKKFLLDNSLNRIIRAHECVKHGTKKYFNEKCITVFSASSYSQDMGNKSGILKLFESDDRIEFISFSPLSRLQKADTVYYKVESFNNEDKIHHYFSIRHPILHRSPSTRTISTKNCKQINTIQSLHHIPSQYRINPAFVTSSRRSHPCIKKPMSHSTSLNDFDNLPKKKIIETQSLLLINDMPGISDSTQ</sequence>
<keyword evidence="4" id="KW-0464">Manganese</keyword>
<reference evidence="7 8" key="1">
    <citation type="submission" date="2024-04" db="EMBL/GenBank/DDBJ databases">
        <title>Tritrichomonas musculus Genome.</title>
        <authorList>
            <person name="Alves-Ferreira E."/>
            <person name="Grigg M."/>
            <person name="Lorenzi H."/>
            <person name="Galac M."/>
        </authorList>
    </citation>
    <scope>NUCLEOTIDE SEQUENCE [LARGE SCALE GENOMIC DNA]</scope>
    <source>
        <strain evidence="7 8">EAF2021</strain>
    </source>
</reference>
<dbReference type="Proteomes" id="UP001470230">
    <property type="component" value="Unassembled WGS sequence"/>
</dbReference>
<dbReference type="SUPFAM" id="SSF56300">
    <property type="entry name" value="Metallo-dependent phosphatases"/>
    <property type="match status" value="1"/>
</dbReference>
<gene>
    <name evidence="7" type="ORF">M9Y10_031953</name>
</gene>
<dbReference type="Gene3D" id="3.60.21.10">
    <property type="match status" value="1"/>
</dbReference>
<dbReference type="InterPro" id="IPR006186">
    <property type="entry name" value="Ser/Thr-sp_prot-phosphatase"/>
</dbReference>
<dbReference type="PROSITE" id="PS00125">
    <property type="entry name" value="SER_THR_PHOSPHATASE"/>
    <property type="match status" value="1"/>
</dbReference>
<comment type="catalytic activity">
    <reaction evidence="5">
        <text>O-phospho-L-threonyl-[protein] + H2O = L-threonyl-[protein] + phosphate</text>
        <dbReference type="Rhea" id="RHEA:47004"/>
        <dbReference type="Rhea" id="RHEA-COMP:11060"/>
        <dbReference type="Rhea" id="RHEA-COMP:11605"/>
        <dbReference type="ChEBI" id="CHEBI:15377"/>
        <dbReference type="ChEBI" id="CHEBI:30013"/>
        <dbReference type="ChEBI" id="CHEBI:43474"/>
        <dbReference type="ChEBI" id="CHEBI:61977"/>
        <dbReference type="EC" id="3.1.3.16"/>
    </reaction>
</comment>